<feature type="region of interest" description="Disordered" evidence="1">
    <location>
        <begin position="1"/>
        <end position="22"/>
    </location>
</feature>
<accession>A0A919GSA4</accession>
<gene>
    <name evidence="2" type="ORF">GCM10017771_41670</name>
</gene>
<reference evidence="2" key="1">
    <citation type="journal article" date="2014" name="Int. J. Syst. Evol. Microbiol.">
        <title>Complete genome sequence of Corynebacterium casei LMG S-19264T (=DSM 44701T), isolated from a smear-ripened cheese.</title>
        <authorList>
            <consortium name="US DOE Joint Genome Institute (JGI-PGF)"/>
            <person name="Walter F."/>
            <person name="Albersmeier A."/>
            <person name="Kalinowski J."/>
            <person name="Ruckert C."/>
        </authorList>
    </citation>
    <scope>NUCLEOTIDE SEQUENCE</scope>
    <source>
        <strain evidence="2">CGMCC 4.7403</strain>
    </source>
</reference>
<dbReference type="AlphaFoldDB" id="A0A919GSA4"/>
<dbReference type="EMBL" id="BNAT01000013">
    <property type="protein sequence ID" value="GHH89725.1"/>
    <property type="molecule type" value="Genomic_DNA"/>
</dbReference>
<comment type="caution">
    <text evidence="2">The sequence shown here is derived from an EMBL/GenBank/DDBJ whole genome shotgun (WGS) entry which is preliminary data.</text>
</comment>
<sequence length="64" mass="6658">MRFRAGVRTLPGGLSGPVRDVNRPVQNLHRRPRDLQPPAAGMVPEGDAVQVEVAAEGGMGGQGA</sequence>
<evidence type="ECO:0000256" key="1">
    <source>
        <dbReference type="SAM" id="MobiDB-lite"/>
    </source>
</evidence>
<organism evidence="2 3">
    <name type="scientific">Streptomyces capitiformicae</name>
    <dbReference type="NCBI Taxonomy" id="2014920"/>
    <lineage>
        <taxon>Bacteria</taxon>
        <taxon>Bacillati</taxon>
        <taxon>Actinomycetota</taxon>
        <taxon>Actinomycetes</taxon>
        <taxon>Kitasatosporales</taxon>
        <taxon>Streptomycetaceae</taxon>
        <taxon>Streptomyces</taxon>
    </lineage>
</organism>
<evidence type="ECO:0000313" key="3">
    <source>
        <dbReference type="Proteomes" id="UP000603227"/>
    </source>
</evidence>
<evidence type="ECO:0000313" key="2">
    <source>
        <dbReference type="EMBL" id="GHH89725.1"/>
    </source>
</evidence>
<reference evidence="2" key="2">
    <citation type="submission" date="2020-09" db="EMBL/GenBank/DDBJ databases">
        <authorList>
            <person name="Sun Q."/>
            <person name="Zhou Y."/>
        </authorList>
    </citation>
    <scope>NUCLEOTIDE SEQUENCE</scope>
    <source>
        <strain evidence="2">CGMCC 4.7403</strain>
    </source>
</reference>
<keyword evidence="3" id="KW-1185">Reference proteome</keyword>
<dbReference type="Proteomes" id="UP000603227">
    <property type="component" value="Unassembled WGS sequence"/>
</dbReference>
<name>A0A919GSA4_9ACTN</name>
<proteinExistence type="predicted"/>
<protein>
    <submittedName>
        <fullName evidence="2">Uncharacterized protein</fullName>
    </submittedName>
</protein>